<feature type="compositionally biased region" description="Basic and acidic residues" evidence="1">
    <location>
        <begin position="43"/>
        <end position="68"/>
    </location>
</feature>
<reference evidence="2" key="1">
    <citation type="journal article" date="2014" name="Front. Microbiol.">
        <title>High frequency of phylogenetically diverse reductive dehalogenase-homologous genes in deep subseafloor sedimentary metagenomes.</title>
        <authorList>
            <person name="Kawai M."/>
            <person name="Futagami T."/>
            <person name="Toyoda A."/>
            <person name="Takaki Y."/>
            <person name="Nishi S."/>
            <person name="Hori S."/>
            <person name="Arai W."/>
            <person name="Tsubouchi T."/>
            <person name="Morono Y."/>
            <person name="Uchiyama I."/>
            <person name="Ito T."/>
            <person name="Fujiyama A."/>
            <person name="Inagaki F."/>
            <person name="Takami H."/>
        </authorList>
    </citation>
    <scope>NUCLEOTIDE SEQUENCE</scope>
    <source>
        <strain evidence="2">Expedition CK06-06</strain>
    </source>
</reference>
<accession>X0XM56</accession>
<comment type="caution">
    <text evidence="2">The sequence shown here is derived from an EMBL/GenBank/DDBJ whole genome shotgun (WGS) entry which is preliminary data.</text>
</comment>
<sequence>MYKGKTHQEYHAEWYKKNKEKVAEKGKEKYELKKDEILAKNAENRKKDDYKEQRKEYDKKYNQTDNGKKTNKLKRWRAMGVKDDLDAWYDKWLNATNCEDCDCELTNGQYLKTKRCLDHDHKTGLVRGIVCSACNNKRG</sequence>
<dbReference type="InterPro" id="IPR004211">
    <property type="entry name" value="Endonuclease_7"/>
</dbReference>
<name>X0XM56_9ZZZZ</name>
<dbReference type="AlphaFoldDB" id="X0XM56"/>
<evidence type="ECO:0000256" key="1">
    <source>
        <dbReference type="SAM" id="MobiDB-lite"/>
    </source>
</evidence>
<dbReference type="Gene3D" id="3.40.1800.10">
    <property type="entry name" value="His-Me finger endonucleases"/>
    <property type="match status" value="1"/>
</dbReference>
<evidence type="ECO:0000313" key="2">
    <source>
        <dbReference type="EMBL" id="GAG37743.1"/>
    </source>
</evidence>
<dbReference type="InterPro" id="IPR044925">
    <property type="entry name" value="His-Me_finger_sf"/>
</dbReference>
<protein>
    <recommendedName>
        <fullName evidence="3">Recombination endonuclease VII</fullName>
    </recommendedName>
</protein>
<feature type="region of interest" description="Disordered" evidence="1">
    <location>
        <begin position="43"/>
        <end position="69"/>
    </location>
</feature>
<evidence type="ECO:0008006" key="3">
    <source>
        <dbReference type="Google" id="ProtNLM"/>
    </source>
</evidence>
<dbReference type="EMBL" id="BARS01048554">
    <property type="protein sequence ID" value="GAG37743.1"/>
    <property type="molecule type" value="Genomic_DNA"/>
</dbReference>
<dbReference type="SUPFAM" id="SSF54060">
    <property type="entry name" value="His-Me finger endonucleases"/>
    <property type="match status" value="1"/>
</dbReference>
<organism evidence="2">
    <name type="scientific">marine sediment metagenome</name>
    <dbReference type="NCBI Taxonomy" id="412755"/>
    <lineage>
        <taxon>unclassified sequences</taxon>
        <taxon>metagenomes</taxon>
        <taxon>ecological metagenomes</taxon>
    </lineage>
</organism>
<dbReference type="Pfam" id="PF02945">
    <property type="entry name" value="Endonuclease_7"/>
    <property type="match status" value="1"/>
</dbReference>
<gene>
    <name evidence="2" type="ORF">S01H1_72753</name>
</gene>
<proteinExistence type="predicted"/>
<dbReference type="InterPro" id="IPR038563">
    <property type="entry name" value="Endonuclease_7_sf"/>
</dbReference>